<accession>A0A840S6A5</accession>
<dbReference type="PRINTS" id="PR01438">
    <property type="entry name" value="UNVRSLSTRESS"/>
</dbReference>
<comment type="similarity">
    <text evidence="1">Belongs to the universal stress protein A family.</text>
</comment>
<dbReference type="InterPro" id="IPR006015">
    <property type="entry name" value="Universal_stress_UspA"/>
</dbReference>
<protein>
    <submittedName>
        <fullName evidence="3">Nucleotide-binding universal stress UspA family protein</fullName>
    </submittedName>
</protein>
<evidence type="ECO:0000256" key="1">
    <source>
        <dbReference type="ARBA" id="ARBA00008791"/>
    </source>
</evidence>
<gene>
    <name evidence="3" type="ORF">HNQ51_002367</name>
</gene>
<feature type="domain" description="UspA" evidence="2">
    <location>
        <begin position="232"/>
        <end position="280"/>
    </location>
</feature>
<dbReference type="Proteomes" id="UP000554837">
    <property type="component" value="Unassembled WGS sequence"/>
</dbReference>
<evidence type="ECO:0000259" key="2">
    <source>
        <dbReference type="Pfam" id="PF00582"/>
    </source>
</evidence>
<dbReference type="Pfam" id="PF00582">
    <property type="entry name" value="Usp"/>
    <property type="match status" value="2"/>
</dbReference>
<keyword evidence="4" id="KW-1185">Reference proteome</keyword>
<dbReference type="RefSeq" id="WP_138854930.1">
    <property type="nucleotide sequence ID" value="NZ_CP040709.1"/>
</dbReference>
<evidence type="ECO:0000313" key="3">
    <source>
        <dbReference type="EMBL" id="MBB5205048.1"/>
    </source>
</evidence>
<dbReference type="CDD" id="cd00293">
    <property type="entry name" value="USP-like"/>
    <property type="match status" value="1"/>
</dbReference>
<name>A0A840S6A5_9BURK</name>
<dbReference type="PANTHER" id="PTHR46268">
    <property type="entry name" value="STRESS RESPONSE PROTEIN NHAX"/>
    <property type="match status" value="1"/>
</dbReference>
<dbReference type="AlphaFoldDB" id="A0A840S6A5"/>
<dbReference type="Gene3D" id="3.40.50.12370">
    <property type="match status" value="1"/>
</dbReference>
<reference evidence="3 4" key="1">
    <citation type="submission" date="2020-08" db="EMBL/GenBank/DDBJ databases">
        <title>Genomic Encyclopedia of Type Strains, Phase IV (KMG-IV): sequencing the most valuable type-strain genomes for metagenomic binning, comparative biology and taxonomic classification.</title>
        <authorList>
            <person name="Goeker M."/>
        </authorList>
    </citation>
    <scope>NUCLEOTIDE SEQUENCE [LARGE SCALE GENOMIC DNA]</scope>
    <source>
        <strain evidence="3 4">DSM 23958</strain>
    </source>
</reference>
<feature type="domain" description="UspA" evidence="2">
    <location>
        <begin position="10"/>
        <end position="140"/>
    </location>
</feature>
<evidence type="ECO:0000313" key="4">
    <source>
        <dbReference type="Proteomes" id="UP000554837"/>
    </source>
</evidence>
<dbReference type="EMBL" id="JACHHO010000003">
    <property type="protein sequence ID" value="MBB5205048.1"/>
    <property type="molecule type" value="Genomic_DNA"/>
</dbReference>
<dbReference type="OrthoDB" id="9804721at2"/>
<dbReference type="SUPFAM" id="SSF52402">
    <property type="entry name" value="Adenine nucleotide alpha hydrolases-like"/>
    <property type="match status" value="2"/>
</dbReference>
<organism evidence="3 4">
    <name type="scientific">Inhella inkyongensis</name>
    <dbReference type="NCBI Taxonomy" id="392593"/>
    <lineage>
        <taxon>Bacteria</taxon>
        <taxon>Pseudomonadati</taxon>
        <taxon>Pseudomonadota</taxon>
        <taxon>Betaproteobacteria</taxon>
        <taxon>Burkholderiales</taxon>
        <taxon>Sphaerotilaceae</taxon>
        <taxon>Inhella</taxon>
    </lineage>
</organism>
<comment type="caution">
    <text evidence="3">The sequence shown here is derived from an EMBL/GenBank/DDBJ whole genome shotgun (WGS) entry which is preliminary data.</text>
</comment>
<dbReference type="PANTHER" id="PTHR46268:SF15">
    <property type="entry name" value="UNIVERSAL STRESS PROTEIN HP_0031"/>
    <property type="match status" value="1"/>
</dbReference>
<dbReference type="InterPro" id="IPR006016">
    <property type="entry name" value="UspA"/>
</dbReference>
<sequence length="283" mass="29688">MSIRKVVVHFADGGAASRHALTVAAALARRHAALLSVHAVAPAPSEGAYLNPETAALAAQVQEELLRALKDQASAAVQELAPGLELELVVRAQNPAQHFAQAGRVADLLVLGQVEPGVGLGLEAQGHILVQSACPVLVVPHIGAPPTLGESPVLAWSGSRESARALQASLPWLPWVKKLELLTLSNELPSGWNDALALLRRHGAPVEPCHLKPSTPPSLGERLARAWSPDASTAETLLSHVADSGADLIVCGAYGHPRAWELVLGGVTRELLHSMTVPVLFSH</sequence>
<proteinExistence type="inferred from homology"/>